<dbReference type="Proteomes" id="UP001148662">
    <property type="component" value="Unassembled WGS sequence"/>
</dbReference>
<name>A0ACC1RJC7_9APHY</name>
<evidence type="ECO:0000313" key="2">
    <source>
        <dbReference type="Proteomes" id="UP001148662"/>
    </source>
</evidence>
<dbReference type="EMBL" id="JANHOG010002696">
    <property type="protein sequence ID" value="KAJ3520841.1"/>
    <property type="molecule type" value="Genomic_DNA"/>
</dbReference>
<gene>
    <name evidence="1" type="ORF">NM688_g9105</name>
</gene>
<protein>
    <submittedName>
        <fullName evidence="1">Uncharacterized protein</fullName>
    </submittedName>
</protein>
<sequence>MWCLHSDSVPAPPIIPKIPGQEDFQGQVLHSTSHHSARDHLGKKVFIIGACNSAHDIASDYVEHGVDVTIFQRSSTFVMSVKEAIPRLLKPLYWQGGPPTEEADRLFASMPIRFMKLLAPRLMAAIHEADKELLQNLKKIGYRINFGKDESGFFSLVFDRASGYYIGAVALVFVWLQ</sequence>
<accession>A0ACC1RJC7</accession>
<keyword evidence="2" id="KW-1185">Reference proteome</keyword>
<organism evidence="1 2">
    <name type="scientific">Phlebia brevispora</name>
    <dbReference type="NCBI Taxonomy" id="194682"/>
    <lineage>
        <taxon>Eukaryota</taxon>
        <taxon>Fungi</taxon>
        <taxon>Dikarya</taxon>
        <taxon>Basidiomycota</taxon>
        <taxon>Agaricomycotina</taxon>
        <taxon>Agaricomycetes</taxon>
        <taxon>Polyporales</taxon>
        <taxon>Meruliaceae</taxon>
        <taxon>Phlebia</taxon>
    </lineage>
</organism>
<reference evidence="1" key="1">
    <citation type="submission" date="2022-07" db="EMBL/GenBank/DDBJ databases">
        <title>Genome Sequence of Phlebia brevispora.</title>
        <authorList>
            <person name="Buettner E."/>
        </authorList>
    </citation>
    <scope>NUCLEOTIDE SEQUENCE</scope>
    <source>
        <strain evidence="1">MPL23</strain>
    </source>
</reference>
<evidence type="ECO:0000313" key="1">
    <source>
        <dbReference type="EMBL" id="KAJ3520841.1"/>
    </source>
</evidence>
<proteinExistence type="predicted"/>
<comment type="caution">
    <text evidence="1">The sequence shown here is derived from an EMBL/GenBank/DDBJ whole genome shotgun (WGS) entry which is preliminary data.</text>
</comment>